<keyword evidence="1" id="KW-0732">Signal</keyword>
<gene>
    <name evidence="2 4 5" type="ORF">SRAE_1000249400</name>
</gene>
<evidence type="ECO:0000313" key="5">
    <source>
        <dbReference type="WormBase" id="SRAE_1000249400"/>
    </source>
</evidence>
<evidence type="ECO:0000313" key="4">
    <source>
        <dbReference type="WBParaSite" id="SRAE_1000249400.1"/>
    </source>
</evidence>
<keyword evidence="3" id="KW-1185">Reference proteome</keyword>
<reference evidence="3" key="1">
    <citation type="submission" date="2014-09" db="EMBL/GenBank/DDBJ databases">
        <authorList>
            <person name="Martin A.A."/>
        </authorList>
    </citation>
    <scope>NUCLEOTIDE SEQUENCE</scope>
    <source>
        <strain evidence="3">ED321</strain>
    </source>
</reference>
<name>A0A090MWT4_STRRB</name>
<evidence type="ECO:0000256" key="1">
    <source>
        <dbReference type="SAM" id="SignalP"/>
    </source>
</evidence>
<proteinExistence type="predicted"/>
<reference evidence="2" key="2">
    <citation type="submission" date="2014-09" db="EMBL/GenBank/DDBJ databases">
        <authorList>
            <person name="Aslett A.Martin."/>
        </authorList>
    </citation>
    <scope>NUCLEOTIDE SEQUENCE</scope>
    <source>
        <strain evidence="2">ED321 Heterogonic</strain>
    </source>
</reference>
<dbReference type="WormBase" id="SRAE_1000249400">
    <property type="protein sequence ID" value="SRP06253"/>
    <property type="gene ID" value="WBGene00259109"/>
</dbReference>
<feature type="chain" id="PRO_5015031400" evidence="1">
    <location>
        <begin position="22"/>
        <end position="294"/>
    </location>
</feature>
<organism evidence="2">
    <name type="scientific">Strongyloides ratti</name>
    <name type="common">Parasitic roundworm</name>
    <dbReference type="NCBI Taxonomy" id="34506"/>
    <lineage>
        <taxon>Eukaryota</taxon>
        <taxon>Metazoa</taxon>
        <taxon>Ecdysozoa</taxon>
        <taxon>Nematoda</taxon>
        <taxon>Chromadorea</taxon>
        <taxon>Rhabditida</taxon>
        <taxon>Tylenchina</taxon>
        <taxon>Panagrolaimomorpha</taxon>
        <taxon>Strongyloidoidea</taxon>
        <taxon>Strongyloididae</taxon>
        <taxon>Strongyloides</taxon>
    </lineage>
</organism>
<evidence type="ECO:0000313" key="2">
    <source>
        <dbReference type="EMBL" id="CEF64239.1"/>
    </source>
</evidence>
<dbReference type="GeneID" id="36376604"/>
<feature type="signal peptide" evidence="1">
    <location>
        <begin position="1"/>
        <end position="21"/>
    </location>
</feature>
<dbReference type="EMBL" id="LN609528">
    <property type="protein sequence ID" value="CEF64239.1"/>
    <property type="molecule type" value="Genomic_DNA"/>
</dbReference>
<dbReference type="RefSeq" id="XP_024503440.1">
    <property type="nucleotide sequence ID" value="XM_024649576.1"/>
</dbReference>
<dbReference type="AlphaFoldDB" id="A0A090MWT4"/>
<dbReference type="CTD" id="36376604"/>
<dbReference type="Proteomes" id="UP000035682">
    <property type="component" value="Unplaced"/>
</dbReference>
<evidence type="ECO:0000313" key="3">
    <source>
        <dbReference type="Proteomes" id="UP000035682"/>
    </source>
</evidence>
<accession>A0A090MWT4</accession>
<dbReference type="WBParaSite" id="SRAE_1000249400.1">
    <property type="protein sequence ID" value="SRAE_1000249400.1"/>
    <property type="gene ID" value="WBGene00259109"/>
</dbReference>
<protein>
    <submittedName>
        <fullName evidence="2 4">Uncharacterized protein</fullName>
    </submittedName>
</protein>
<reference evidence="4" key="3">
    <citation type="submission" date="2020-12" db="UniProtKB">
        <authorList>
            <consortium name="WormBaseParasite"/>
        </authorList>
    </citation>
    <scope>IDENTIFICATION</scope>
</reference>
<sequence length="294" mass="33781">MGKIFILFFIINCLNILLTETSRSFLGKLSNTQCFVYIQSFNDFVNFEEPSYVIHASCKYCVVYKLDRDLEKSDENENINNEDSIIPINKKFNSIAFGCIGEGHDESLVLTKTSLIPLNDCYLHDENNDNMLYCTDYVCCCRGLGCHDQLKNKARLDVITNQDQKCFIERQLLKESNVELQYEYNSHAFMRYHCGACGLIIKNNYFETLCIDEINVEMSCGKFNNFVGGKLACNADGTNCCCRDNSINCNEDFRKFAHNDTKSLGLSTIKSSYTNSSTPFLFNFLWIIILFYNL</sequence>